<dbReference type="OrthoDB" id="6247992at2759"/>
<keyword evidence="8" id="KW-0687">Ribonucleoprotein</keyword>
<dbReference type="GO" id="GO:0005840">
    <property type="term" value="C:ribosome"/>
    <property type="evidence" value="ECO:0007669"/>
    <property type="project" value="UniProtKB-KW"/>
</dbReference>
<comment type="caution">
    <text evidence="15">The sequence shown here is derived from an EMBL/GenBank/DDBJ whole genome shotgun (WGS) entry which is preliminary data.</text>
</comment>
<evidence type="ECO:0000256" key="6">
    <source>
        <dbReference type="ARBA" id="ARBA00023128"/>
    </source>
</evidence>
<keyword evidence="5" id="KW-0175">Coiled coil</keyword>
<protein>
    <recommendedName>
        <fullName evidence="11">Large ribosomal subunit protein mL64</fullName>
    </recommendedName>
    <alternativeName>
        <fullName evidence="10">39S ribosomal protein L59, mitochondrial</fullName>
    </alternativeName>
    <alternativeName>
        <fullName evidence="12">Growth arrest and DNA damage-inducible proteins-interacting protein 1</fullName>
    </alternativeName>
</protein>
<evidence type="ECO:0000256" key="13">
    <source>
        <dbReference type="ARBA" id="ARBA00060144"/>
    </source>
</evidence>
<proteinExistence type="inferred from homology"/>
<comment type="function">
    <text evidence="13">Acts as a negative regulator of G1 to S cell cycle phase progression by inhibiting cyclin-dependent kinases. Inhibitory effects are additive with GADD45 proteins but also occur in the absence of GADD45 proteins. Acts as a repressor of the orphan nuclear receptor NR4A1 by inhibiting AB domain-mediated transcriptional activity. May be involved in the hormone-mediated regulation of NR4A1 transcriptional activity. May play a role in mitochondrial protein synthesis.</text>
</comment>
<evidence type="ECO:0000256" key="8">
    <source>
        <dbReference type="ARBA" id="ARBA00023274"/>
    </source>
</evidence>
<evidence type="ECO:0000256" key="4">
    <source>
        <dbReference type="ARBA" id="ARBA00022980"/>
    </source>
</evidence>
<dbReference type="EMBL" id="LJIG01022712">
    <property type="protein sequence ID" value="KRT79104.1"/>
    <property type="molecule type" value="Genomic_DNA"/>
</dbReference>
<dbReference type="GO" id="GO:0005634">
    <property type="term" value="C:nucleus"/>
    <property type="evidence" value="ECO:0007669"/>
    <property type="project" value="UniProtKB-SubCell"/>
</dbReference>
<accession>A0A0T6AV86</accession>
<evidence type="ECO:0000313" key="15">
    <source>
        <dbReference type="EMBL" id="KRT79104.1"/>
    </source>
</evidence>
<feature type="non-terminal residue" evidence="15">
    <location>
        <position position="242"/>
    </location>
</feature>
<organism evidence="15 16">
    <name type="scientific">Oryctes borbonicus</name>
    <dbReference type="NCBI Taxonomy" id="1629725"/>
    <lineage>
        <taxon>Eukaryota</taxon>
        <taxon>Metazoa</taxon>
        <taxon>Ecdysozoa</taxon>
        <taxon>Arthropoda</taxon>
        <taxon>Hexapoda</taxon>
        <taxon>Insecta</taxon>
        <taxon>Pterygota</taxon>
        <taxon>Neoptera</taxon>
        <taxon>Endopterygota</taxon>
        <taxon>Coleoptera</taxon>
        <taxon>Polyphaga</taxon>
        <taxon>Scarabaeiformia</taxon>
        <taxon>Scarabaeidae</taxon>
        <taxon>Dynastinae</taxon>
        <taxon>Oryctes</taxon>
    </lineage>
</organism>
<evidence type="ECO:0000256" key="1">
    <source>
        <dbReference type="ARBA" id="ARBA00004123"/>
    </source>
</evidence>
<evidence type="ECO:0000256" key="9">
    <source>
        <dbReference type="ARBA" id="ARBA00023306"/>
    </source>
</evidence>
<evidence type="ECO:0000313" key="16">
    <source>
        <dbReference type="Proteomes" id="UP000051574"/>
    </source>
</evidence>
<keyword evidence="6" id="KW-0496">Mitochondrion</keyword>
<evidence type="ECO:0000256" key="3">
    <source>
        <dbReference type="ARBA" id="ARBA00005421"/>
    </source>
</evidence>
<feature type="non-terminal residue" evidence="15">
    <location>
        <position position="1"/>
    </location>
</feature>
<reference evidence="15 16" key="1">
    <citation type="submission" date="2015-09" db="EMBL/GenBank/DDBJ databases">
        <title>Draft genome of the scarab beetle Oryctes borbonicus.</title>
        <authorList>
            <person name="Meyer J.M."/>
            <person name="Markov G.V."/>
            <person name="Baskaran P."/>
            <person name="Herrmann M."/>
            <person name="Sommer R.J."/>
            <person name="Roedelsperger C."/>
        </authorList>
    </citation>
    <scope>NUCLEOTIDE SEQUENCE [LARGE SCALE GENOMIC DNA]</scope>
    <source>
        <strain evidence="15">OB123</strain>
        <tissue evidence="15">Whole animal</tissue>
    </source>
</reference>
<evidence type="ECO:0000256" key="5">
    <source>
        <dbReference type="ARBA" id="ARBA00023054"/>
    </source>
</evidence>
<evidence type="ECO:0000256" key="12">
    <source>
        <dbReference type="ARBA" id="ARBA00035485"/>
    </source>
</evidence>
<dbReference type="PANTHER" id="PTHR31761">
    <property type="entry name" value="GROWTH ARREST AND DNA DAMAGE-INDUCIBLE PROTEINS-INTERACTING PROTEIN 1 GADD45GIP1"/>
    <property type="match status" value="1"/>
</dbReference>
<gene>
    <name evidence="15" type="ORF">AMK59_6699</name>
</gene>
<keyword evidence="7" id="KW-0539">Nucleus</keyword>
<dbReference type="GO" id="GO:1990904">
    <property type="term" value="C:ribonucleoprotein complex"/>
    <property type="evidence" value="ECO:0007669"/>
    <property type="project" value="UniProtKB-KW"/>
</dbReference>
<dbReference type="Pfam" id="PF10147">
    <property type="entry name" value="CR6_interact"/>
    <property type="match status" value="1"/>
</dbReference>
<dbReference type="PANTHER" id="PTHR31761:SF1">
    <property type="entry name" value="LARGE RIBOSOMAL SUBUNIT PROTEIN ML64"/>
    <property type="match status" value="1"/>
</dbReference>
<dbReference type="InterPro" id="IPR043035">
    <property type="entry name" value="Ribosomal_mL64_sf"/>
</dbReference>
<dbReference type="GO" id="GO:0005739">
    <property type="term" value="C:mitochondrion"/>
    <property type="evidence" value="ECO:0007669"/>
    <property type="project" value="UniProtKB-SubCell"/>
</dbReference>
<keyword evidence="16" id="KW-1185">Reference proteome</keyword>
<sequence>VEMIRNLIFSKVTQGNAHKIKVLANRCASNKVLDIEKLEQEASTVDVIDSEAAAREEELERKRNKSRLYEDHRNFLHGKPPHTESMHPSHDTLKYKRKLYGRYGAVSGVDARLCWPTREELADVIEYERVEYPHTIPEMIEIAKKTRTENQAKILKREEEISNKMLKLDIWIKELNSRIAKKEGEALEAKQRKEKLIEEVRRHFGYTVDPRDDRFKEMLQKKEKEQKKAMKEARKKAKEEQV</sequence>
<evidence type="ECO:0000256" key="7">
    <source>
        <dbReference type="ARBA" id="ARBA00023242"/>
    </source>
</evidence>
<evidence type="ECO:0000256" key="11">
    <source>
        <dbReference type="ARBA" id="ARBA00035184"/>
    </source>
</evidence>
<name>A0A0T6AV86_9SCAR</name>
<dbReference type="Proteomes" id="UP000051574">
    <property type="component" value="Unassembled WGS sequence"/>
</dbReference>
<evidence type="ECO:0000256" key="14">
    <source>
        <dbReference type="SAM" id="MobiDB-lite"/>
    </source>
</evidence>
<comment type="similarity">
    <text evidence="3">Belongs to the mitochondrion-specific ribosomal protein mL64 family.</text>
</comment>
<feature type="region of interest" description="Disordered" evidence="14">
    <location>
        <begin position="221"/>
        <end position="242"/>
    </location>
</feature>
<keyword evidence="4" id="KW-0689">Ribosomal protein</keyword>
<comment type="subcellular location">
    <subcellularLocation>
        <location evidence="2">Mitochondrion</location>
    </subcellularLocation>
    <subcellularLocation>
        <location evidence="1">Nucleus</location>
    </subcellularLocation>
</comment>
<dbReference type="AlphaFoldDB" id="A0A0T6AV86"/>
<evidence type="ECO:0000256" key="10">
    <source>
        <dbReference type="ARBA" id="ARBA00030700"/>
    </source>
</evidence>
<evidence type="ECO:0000256" key="2">
    <source>
        <dbReference type="ARBA" id="ARBA00004173"/>
    </source>
</evidence>
<dbReference type="Gene3D" id="6.10.280.120">
    <property type="entry name" value="Growth arrest and DNA-damage-inducible proteins-interacting protein 1"/>
    <property type="match status" value="1"/>
</dbReference>
<keyword evidence="9" id="KW-0131">Cell cycle</keyword>
<dbReference type="InterPro" id="IPR018472">
    <property type="entry name" value="Ribosomal_mL64"/>
</dbReference>